<evidence type="ECO:0000313" key="2">
    <source>
        <dbReference type="Proteomes" id="UP001157137"/>
    </source>
</evidence>
<dbReference type="EMBL" id="BSRA01000018">
    <property type="protein sequence ID" value="GLV14889.1"/>
    <property type="molecule type" value="Genomic_DNA"/>
</dbReference>
<dbReference type="Proteomes" id="UP001157137">
    <property type="component" value="Unassembled WGS sequence"/>
</dbReference>
<evidence type="ECO:0000313" key="1">
    <source>
        <dbReference type="EMBL" id="GLV14889.1"/>
    </source>
</evidence>
<proteinExistence type="predicted"/>
<dbReference type="AlphaFoldDB" id="A0AA37X750"/>
<organism evidence="1 2">
    <name type="scientific">Alicyclobacillus hesperidum</name>
    <dbReference type="NCBI Taxonomy" id="89784"/>
    <lineage>
        <taxon>Bacteria</taxon>
        <taxon>Bacillati</taxon>
        <taxon>Bacillota</taxon>
        <taxon>Bacilli</taxon>
        <taxon>Bacillales</taxon>
        <taxon>Alicyclobacillaceae</taxon>
        <taxon>Alicyclobacillus</taxon>
    </lineage>
</organism>
<reference evidence="1" key="1">
    <citation type="submission" date="2023-02" db="EMBL/GenBank/DDBJ databases">
        <title>Proposal of a novel subspecies: Alicyclobacillus hesperidum subspecies aegle.</title>
        <authorList>
            <person name="Goto K."/>
            <person name="Fujii T."/>
            <person name="Yasui K."/>
            <person name="Mochida K."/>
            <person name="Kato-Tanaka Y."/>
            <person name="Morohoshi S."/>
            <person name="An S.Y."/>
            <person name="Kasai H."/>
            <person name="Yokota A."/>
        </authorList>
    </citation>
    <scope>NUCLEOTIDE SEQUENCE</scope>
    <source>
        <strain evidence="1">DSM 12766</strain>
    </source>
</reference>
<accession>A0AA37X750</accession>
<comment type="caution">
    <text evidence="1">The sequence shown here is derived from an EMBL/GenBank/DDBJ whole genome shotgun (WGS) entry which is preliminary data.</text>
</comment>
<name>A0AA37X750_9BACL</name>
<gene>
    <name evidence="1" type="ORF">Heshes_25730</name>
</gene>
<sequence length="90" mass="10221">MSAFIDGSVKDHAIRIEHQADERLGKWEVYDKVTYDTTKRLVFHKSALEVENARASVPLVCTSVVGRLQDVRVQCDVFESDTCRSIAHLE</sequence>
<protein>
    <submittedName>
        <fullName evidence="1">Uncharacterized protein</fullName>
    </submittedName>
</protein>